<dbReference type="PROSITE" id="PS50928">
    <property type="entry name" value="ABC_TM1"/>
    <property type="match status" value="1"/>
</dbReference>
<dbReference type="Gene3D" id="1.10.3720.10">
    <property type="entry name" value="MetI-like"/>
    <property type="match status" value="1"/>
</dbReference>
<evidence type="ECO:0000256" key="2">
    <source>
        <dbReference type="ARBA" id="ARBA00022448"/>
    </source>
</evidence>
<name>A0A7Z2ZLN9_9BACL</name>
<dbReference type="CDD" id="cd06261">
    <property type="entry name" value="TM_PBP2"/>
    <property type="match status" value="1"/>
</dbReference>
<evidence type="ECO:0000256" key="1">
    <source>
        <dbReference type="ARBA" id="ARBA00004651"/>
    </source>
</evidence>
<feature type="transmembrane region" description="Helical" evidence="7">
    <location>
        <begin position="105"/>
        <end position="124"/>
    </location>
</feature>
<evidence type="ECO:0000256" key="7">
    <source>
        <dbReference type="RuleBase" id="RU363032"/>
    </source>
</evidence>
<evidence type="ECO:0000256" key="3">
    <source>
        <dbReference type="ARBA" id="ARBA00022475"/>
    </source>
</evidence>
<evidence type="ECO:0000256" key="5">
    <source>
        <dbReference type="ARBA" id="ARBA00022989"/>
    </source>
</evidence>
<organism evidence="9 10">
    <name type="scientific">Cohnella herbarum</name>
    <dbReference type="NCBI Taxonomy" id="2728023"/>
    <lineage>
        <taxon>Bacteria</taxon>
        <taxon>Bacillati</taxon>
        <taxon>Bacillota</taxon>
        <taxon>Bacilli</taxon>
        <taxon>Bacillales</taxon>
        <taxon>Paenibacillaceae</taxon>
        <taxon>Cohnella</taxon>
    </lineage>
</organism>
<dbReference type="SUPFAM" id="SSF161098">
    <property type="entry name" value="MetI-like"/>
    <property type="match status" value="1"/>
</dbReference>
<feature type="transmembrane region" description="Helical" evidence="7">
    <location>
        <begin position="14"/>
        <end position="35"/>
    </location>
</feature>
<dbReference type="PANTHER" id="PTHR43744">
    <property type="entry name" value="ABC TRANSPORTER PERMEASE PROTEIN MG189-RELATED-RELATED"/>
    <property type="match status" value="1"/>
</dbReference>
<dbReference type="InterPro" id="IPR000515">
    <property type="entry name" value="MetI-like"/>
</dbReference>
<comment type="similarity">
    <text evidence="7">Belongs to the binding-protein-dependent transport system permease family.</text>
</comment>
<keyword evidence="3" id="KW-1003">Cell membrane</keyword>
<reference evidence="9 10" key="1">
    <citation type="submission" date="2020-04" db="EMBL/GenBank/DDBJ databases">
        <title>Genome sequencing of novel species.</title>
        <authorList>
            <person name="Heo J."/>
            <person name="Kim S.-J."/>
            <person name="Kim J.-S."/>
            <person name="Hong S.-B."/>
            <person name="Kwon S.-W."/>
        </authorList>
    </citation>
    <scope>NUCLEOTIDE SEQUENCE [LARGE SCALE GENOMIC DNA]</scope>
    <source>
        <strain evidence="9 10">MFER-1</strain>
    </source>
</reference>
<proteinExistence type="inferred from homology"/>
<evidence type="ECO:0000256" key="4">
    <source>
        <dbReference type="ARBA" id="ARBA00022692"/>
    </source>
</evidence>
<evidence type="ECO:0000313" key="9">
    <source>
        <dbReference type="EMBL" id="QJD84035.1"/>
    </source>
</evidence>
<keyword evidence="10" id="KW-1185">Reference proteome</keyword>
<keyword evidence="6 7" id="KW-0472">Membrane</keyword>
<keyword evidence="5 7" id="KW-1133">Transmembrane helix</keyword>
<dbReference type="Pfam" id="PF00528">
    <property type="entry name" value="BPD_transp_1"/>
    <property type="match status" value="1"/>
</dbReference>
<feature type="transmembrane region" description="Helical" evidence="7">
    <location>
        <begin position="74"/>
        <end position="96"/>
    </location>
</feature>
<comment type="subcellular location">
    <subcellularLocation>
        <location evidence="1 7">Cell membrane</location>
        <topology evidence="1 7">Multi-pass membrane protein</topology>
    </subcellularLocation>
</comment>
<dbReference type="Proteomes" id="UP000502248">
    <property type="component" value="Chromosome"/>
</dbReference>
<keyword evidence="2 7" id="KW-0813">Transport</keyword>
<protein>
    <submittedName>
        <fullName evidence="9">Carbohydrate ABC transporter permease</fullName>
    </submittedName>
</protein>
<gene>
    <name evidence="9" type="ORF">HH215_13135</name>
</gene>
<feature type="transmembrane region" description="Helical" evidence="7">
    <location>
        <begin position="136"/>
        <end position="159"/>
    </location>
</feature>
<dbReference type="GO" id="GO:0055085">
    <property type="term" value="P:transmembrane transport"/>
    <property type="evidence" value="ECO:0007669"/>
    <property type="project" value="InterPro"/>
</dbReference>
<keyword evidence="4 7" id="KW-0812">Transmembrane</keyword>
<feature type="transmembrane region" description="Helical" evidence="7">
    <location>
        <begin position="180"/>
        <end position="202"/>
    </location>
</feature>
<sequence length="274" mass="30855">MNRNKATKRLVQNIAIWIISLMAITPILLIVINAFKTAPEASSMNFSLPQMFQFENFVTVIEKGKLVRSFVNSVSYSGISSMLCILVSATAAFALARNKMKFNRFLYFFIIMGIALPLNYFTLIDVMKWTHLMNTKAGIIVLYSVTQIPFSIFILYGFIGGVPRELDEAGIIDGCGPKRLFFSVIFPVLRPAAVTVFILSFLNTWNEFLLPLYYLNSADKWPMTLAVYNFFGQFQQSWNLVSADIILTILPVIIVYLLGQRFIISGMTSGSVKG</sequence>
<dbReference type="PANTHER" id="PTHR43744:SF8">
    <property type="entry name" value="SN-GLYCEROL-3-PHOSPHATE TRANSPORT SYSTEM PERMEASE PROTEIN UGPE"/>
    <property type="match status" value="1"/>
</dbReference>
<dbReference type="RefSeq" id="WP_169280320.1">
    <property type="nucleotide sequence ID" value="NZ_CP051680.1"/>
</dbReference>
<accession>A0A7Z2ZLN9</accession>
<evidence type="ECO:0000313" key="10">
    <source>
        <dbReference type="Proteomes" id="UP000502248"/>
    </source>
</evidence>
<dbReference type="AlphaFoldDB" id="A0A7Z2ZLN9"/>
<dbReference type="InterPro" id="IPR035906">
    <property type="entry name" value="MetI-like_sf"/>
</dbReference>
<dbReference type="EMBL" id="CP051680">
    <property type="protein sequence ID" value="QJD84035.1"/>
    <property type="molecule type" value="Genomic_DNA"/>
</dbReference>
<evidence type="ECO:0000256" key="6">
    <source>
        <dbReference type="ARBA" id="ARBA00023136"/>
    </source>
</evidence>
<dbReference type="KEGG" id="cheb:HH215_13135"/>
<dbReference type="GO" id="GO:0005886">
    <property type="term" value="C:plasma membrane"/>
    <property type="evidence" value="ECO:0007669"/>
    <property type="project" value="UniProtKB-SubCell"/>
</dbReference>
<feature type="domain" description="ABC transmembrane type-1" evidence="8">
    <location>
        <begin position="70"/>
        <end position="259"/>
    </location>
</feature>
<feature type="transmembrane region" description="Helical" evidence="7">
    <location>
        <begin position="238"/>
        <end position="259"/>
    </location>
</feature>
<evidence type="ECO:0000259" key="8">
    <source>
        <dbReference type="PROSITE" id="PS50928"/>
    </source>
</evidence>